<dbReference type="RefSeq" id="WP_132321038.1">
    <property type="nucleotide sequence ID" value="NZ_FWZT01000013.1"/>
</dbReference>
<protein>
    <submittedName>
        <fullName evidence="1">Uncharacterized protein</fullName>
    </submittedName>
</protein>
<proteinExistence type="predicted"/>
<dbReference type="AlphaFoldDB" id="A0A1Y6C971"/>
<dbReference type="EMBL" id="FWZT01000013">
    <property type="protein sequence ID" value="SMF42975.1"/>
    <property type="molecule type" value="Genomic_DNA"/>
</dbReference>
<name>A0A1Y6C971_9BACT</name>
<organism evidence="1 2">
    <name type="scientific">Pseudobacteriovorax antillogorgiicola</name>
    <dbReference type="NCBI Taxonomy" id="1513793"/>
    <lineage>
        <taxon>Bacteria</taxon>
        <taxon>Pseudomonadati</taxon>
        <taxon>Bdellovibrionota</taxon>
        <taxon>Oligoflexia</taxon>
        <taxon>Oligoflexales</taxon>
        <taxon>Pseudobacteriovoracaceae</taxon>
        <taxon>Pseudobacteriovorax</taxon>
    </lineage>
</organism>
<keyword evidence="2" id="KW-1185">Reference proteome</keyword>
<evidence type="ECO:0000313" key="1">
    <source>
        <dbReference type="EMBL" id="SMF42975.1"/>
    </source>
</evidence>
<evidence type="ECO:0000313" key="2">
    <source>
        <dbReference type="Proteomes" id="UP000192907"/>
    </source>
</evidence>
<accession>A0A1Y6C971</accession>
<dbReference type="STRING" id="1513793.SAMN06296036_11338"/>
<gene>
    <name evidence="1" type="ORF">SAMN06296036_11338</name>
</gene>
<reference evidence="2" key="1">
    <citation type="submission" date="2017-04" db="EMBL/GenBank/DDBJ databases">
        <authorList>
            <person name="Varghese N."/>
            <person name="Submissions S."/>
        </authorList>
    </citation>
    <scope>NUCLEOTIDE SEQUENCE [LARGE SCALE GENOMIC DNA]</scope>
    <source>
        <strain evidence="2">RKEM611</strain>
    </source>
</reference>
<dbReference type="Proteomes" id="UP000192907">
    <property type="component" value="Unassembled WGS sequence"/>
</dbReference>
<sequence length="166" mass="18656">MTTFKDHRLQLAALQNSEETEVLRILTHWIAALELGHEGLAACPQEWVGLLARFDLQIGGAEAPCDHSSHVEEGEMILKVEDSLEIPLRDLFKVIFDPYIVSLHYKGKVQHLVTTSGRSYLIQNPQALRLGESQAVLLMQGSSYEGAWVLQNPKLKFTTGEHRDPK</sequence>